<gene>
    <name evidence="2" type="ORF">METZ01_LOCUS373469</name>
</gene>
<organism evidence="2">
    <name type="scientific">marine metagenome</name>
    <dbReference type="NCBI Taxonomy" id="408172"/>
    <lineage>
        <taxon>unclassified sequences</taxon>
        <taxon>metagenomes</taxon>
        <taxon>ecological metagenomes</taxon>
    </lineage>
</organism>
<reference evidence="2" key="1">
    <citation type="submission" date="2018-05" db="EMBL/GenBank/DDBJ databases">
        <authorList>
            <person name="Lanie J.A."/>
            <person name="Ng W.-L."/>
            <person name="Kazmierczak K.M."/>
            <person name="Andrzejewski T.M."/>
            <person name="Davidsen T.M."/>
            <person name="Wayne K.J."/>
            <person name="Tettelin H."/>
            <person name="Glass J.I."/>
            <person name="Rusch D."/>
            <person name="Podicherti R."/>
            <person name="Tsui H.-C.T."/>
            <person name="Winkler M.E."/>
        </authorList>
    </citation>
    <scope>NUCLEOTIDE SEQUENCE</scope>
</reference>
<keyword evidence="1" id="KW-0472">Membrane</keyword>
<dbReference type="AlphaFoldDB" id="A0A382TFQ7"/>
<sequence>MFFAANNISIAEENSAAENSLRTKQHLSGLKFLRLFFGIKNILFFFIITFLFITESKSKNCLTFLPYGFNDYYVHLPQDSSFCVKEGKDLIFYKTDNHGGRLVSSEKFSKEIQVFGDSQVLGLDVEKIDHHYLQQLYKNNFIIYAAPNNGPYEVINFLNKNRDILNKKIIINFNFSVDLYRVELEWDPNNFVALKDYELNEILDYPLKYNWIIFKNLLSNKNFTLKRYNNNKMQKLFLNKNHNKIQ</sequence>
<evidence type="ECO:0000313" key="2">
    <source>
        <dbReference type="EMBL" id="SVD20615.1"/>
    </source>
</evidence>
<accession>A0A382TFQ7</accession>
<evidence type="ECO:0000256" key="1">
    <source>
        <dbReference type="SAM" id="Phobius"/>
    </source>
</evidence>
<keyword evidence="1" id="KW-1133">Transmembrane helix</keyword>
<proteinExistence type="predicted"/>
<protein>
    <submittedName>
        <fullName evidence="2">Uncharacterized protein</fullName>
    </submittedName>
</protein>
<name>A0A382TFQ7_9ZZZZ</name>
<dbReference type="EMBL" id="UINC01136078">
    <property type="protein sequence ID" value="SVD20615.1"/>
    <property type="molecule type" value="Genomic_DNA"/>
</dbReference>
<keyword evidence="1" id="KW-0812">Transmembrane</keyword>
<feature type="non-terminal residue" evidence="2">
    <location>
        <position position="246"/>
    </location>
</feature>
<feature type="transmembrane region" description="Helical" evidence="1">
    <location>
        <begin position="32"/>
        <end position="53"/>
    </location>
</feature>